<dbReference type="AlphaFoldDB" id="A0AAX4PM95"/>
<feature type="region of interest" description="Disordered" evidence="1">
    <location>
        <begin position="240"/>
        <end position="297"/>
    </location>
</feature>
<organism evidence="2 3">
    <name type="scientific">Chloropicon roscoffensis</name>
    <dbReference type="NCBI Taxonomy" id="1461544"/>
    <lineage>
        <taxon>Eukaryota</taxon>
        <taxon>Viridiplantae</taxon>
        <taxon>Chlorophyta</taxon>
        <taxon>Chloropicophyceae</taxon>
        <taxon>Chloropicales</taxon>
        <taxon>Chloropicaceae</taxon>
        <taxon>Chloropicon</taxon>
    </lineage>
</organism>
<evidence type="ECO:0000256" key="1">
    <source>
        <dbReference type="SAM" id="MobiDB-lite"/>
    </source>
</evidence>
<accession>A0AAX4PM95</accession>
<proteinExistence type="predicted"/>
<feature type="region of interest" description="Disordered" evidence="1">
    <location>
        <begin position="448"/>
        <end position="471"/>
    </location>
</feature>
<gene>
    <name evidence="2" type="ORF">HKI87_17g86010</name>
</gene>
<dbReference type="EMBL" id="CP151517">
    <property type="protein sequence ID" value="WZN67029.1"/>
    <property type="molecule type" value="Genomic_DNA"/>
</dbReference>
<dbReference type="Proteomes" id="UP001472866">
    <property type="component" value="Chromosome 17"/>
</dbReference>
<keyword evidence="3" id="KW-1185">Reference proteome</keyword>
<evidence type="ECO:0000313" key="3">
    <source>
        <dbReference type="Proteomes" id="UP001472866"/>
    </source>
</evidence>
<dbReference type="SUPFAM" id="SSF101908">
    <property type="entry name" value="Putative isomerase YbhE"/>
    <property type="match status" value="1"/>
</dbReference>
<evidence type="ECO:0000313" key="2">
    <source>
        <dbReference type="EMBL" id="WZN67029.1"/>
    </source>
</evidence>
<reference evidence="2 3" key="1">
    <citation type="submission" date="2024-03" db="EMBL/GenBank/DDBJ databases">
        <title>Complete genome sequence of the green alga Chloropicon roscoffensis RCC1871.</title>
        <authorList>
            <person name="Lemieux C."/>
            <person name="Pombert J.-F."/>
            <person name="Otis C."/>
            <person name="Turmel M."/>
        </authorList>
    </citation>
    <scope>NUCLEOTIDE SEQUENCE [LARGE SCALE GENOMIC DNA]</scope>
    <source>
        <strain evidence="2 3">RCC1871</strain>
    </source>
</reference>
<feature type="compositionally biased region" description="Basic and acidic residues" evidence="1">
    <location>
        <begin position="246"/>
        <end position="262"/>
    </location>
</feature>
<feature type="region of interest" description="Disordered" evidence="1">
    <location>
        <begin position="523"/>
        <end position="550"/>
    </location>
</feature>
<feature type="region of interest" description="Disordered" evidence="1">
    <location>
        <begin position="1"/>
        <end position="32"/>
    </location>
</feature>
<feature type="compositionally biased region" description="Low complexity" evidence="1">
    <location>
        <begin position="18"/>
        <end position="28"/>
    </location>
</feature>
<sequence>MWADIAYPRPLLDGRQDGAGSSSSGHTSAAEEENHKLLFRLAALSKPETIDNPNQASSLATDPDDASGYRLDKAKIVLEDEIGSPTEEMFLDLFDAFLGSQATALPQSAGAAELVTGTGLGGYQHGQYVDHRTVQASRRVTACAVRGVEGNRHVMAVAASDLLNNHIAFLALPKSSTDSSTPKSQAKPGKWLVVPWKKGAHNSIVSLAFSADGSRLLVASARALHVVEASAAVAQALGEAAGGAGPRDDVGDSQGGDRDGGDAKVGMWSWARKSPQKPTSEGRQGEGGRRRGGGAGSITRDAACLLRSSPSKIVSCLCWTRSADGAEVACCVARSGACTMFDLDSRAQLCQQEPDDRQSSYYSTTSSAFDVSAASTSSGITVRRAVHVKAAGHQTLLLCSTPQGGGPHFALLLECKDPSGSVNGHEQLPEAAILPSFRVRALKRGAFGTGEGSGGRQLSVHRPSGPSQSDLVACHDTVLNTLELYDADRPADPVFLHQLPPATSHIAVTASLVFAVHGPHRACSNNPHDGGGGGSSSGNSSDHSTPPPGTTTGALFSSFDWIGIEDAAQHDARYFVTAISRFIADPGSARGSAEPASLVLQQSEFPSHNGKPHRPLGAIPVAGEALLWTDTGVFTYCHVGRPEDLFHRLLCSRGGAKKAELMALALRLDILGLYKVAACRALKRGDFGKAEELFELAGLGDLDVSCELLAAQHPAKALAMVRGKEGMRARVLAHAAIAMERMQVLAEQGSGVGSDAASAAALAIADWALVCCGRGGSGGRVCGGEKAFRLLVSAAVLASISSPNGGGEEASGGEGRALDAESEAALRSIHESDFGAMLDSMMRTGAVSNLPFATEEDLISLLTRDVSAKDARGRRSSHFELGSGERAVSALFAMQARLGDGEEAEGERSRLQADLERIMESSGGGGLDRAWALPACASWNNPGAAAALLRSSGCHESAIVCRLLEVSSRHRGADEGAHCDAVCELFSMCEAIDEKEKCARCLHFLLVYWRRAGLPVGSLERGISEGGLPKSSFCSALLEAEKRLASSASEEFEFFSGAFLWEVAQKSCVECPERSKSLAAWEHIRRQVVGGNAHSRNASSRKIVVGAADLRRAGRGRLVVFSCGHHYTEREYQDRVLPSLERALGSLPRALPLTTSLLIRVYGRGRVNLGCPVCAYNAIAAKFAKPAVAPTNWIG</sequence>
<name>A0AAX4PM95_9CHLO</name>
<protein>
    <submittedName>
        <fullName evidence="2">Uncharacterized protein</fullName>
    </submittedName>
</protein>